<dbReference type="InterPro" id="IPR010710">
    <property type="entry name" value="DUF1289"/>
</dbReference>
<dbReference type="Pfam" id="PF06945">
    <property type="entry name" value="DUF1289"/>
    <property type="match status" value="1"/>
</dbReference>
<evidence type="ECO:0000256" key="1">
    <source>
        <dbReference type="SAM" id="MobiDB-lite"/>
    </source>
</evidence>
<proteinExistence type="predicted"/>
<dbReference type="RefSeq" id="WP_255390241.1">
    <property type="nucleotide sequence ID" value="NZ_CP101508.1"/>
</dbReference>
<keyword evidence="3" id="KW-1185">Reference proteome</keyword>
<accession>A0ABY5GKR7</accession>
<sequence length="87" mass="10391">MEQLEFFSIPSPCVGVCQVNERGYCKGCMRSRDERFNWQKMTAAEQRNTIRLCRQRYLRLRRQGMAEQAQREVEVEPENPQTSLFDE</sequence>
<gene>
    <name evidence="2" type="ORF">NNL38_06720</name>
</gene>
<feature type="region of interest" description="Disordered" evidence="1">
    <location>
        <begin position="66"/>
        <end position="87"/>
    </location>
</feature>
<dbReference type="Proteomes" id="UP001057998">
    <property type="component" value="Chromosome 1"/>
</dbReference>
<reference evidence="2" key="1">
    <citation type="submission" date="2022-07" db="EMBL/GenBank/DDBJ databases">
        <title>Genome sequencing of Photobacterium atrarenae GJH2-4.</title>
        <authorList>
            <person name="Park S.-J."/>
        </authorList>
    </citation>
    <scope>NUCLEOTIDE SEQUENCE</scope>
    <source>
        <strain evidence="2">GJH2-4</strain>
    </source>
</reference>
<protein>
    <submittedName>
        <fullName evidence="2">DUF1289 domain-containing protein</fullName>
    </submittedName>
</protein>
<organism evidence="2 3">
    <name type="scientific">Photobacterium atrarenae</name>
    <dbReference type="NCBI Taxonomy" id="865757"/>
    <lineage>
        <taxon>Bacteria</taxon>
        <taxon>Pseudomonadati</taxon>
        <taxon>Pseudomonadota</taxon>
        <taxon>Gammaproteobacteria</taxon>
        <taxon>Vibrionales</taxon>
        <taxon>Vibrionaceae</taxon>
        <taxon>Photobacterium</taxon>
    </lineage>
</organism>
<dbReference type="PANTHER" id="PTHR35175:SF1">
    <property type="entry name" value="OXIDOREDUCTASE"/>
    <property type="match status" value="1"/>
</dbReference>
<evidence type="ECO:0000313" key="2">
    <source>
        <dbReference type="EMBL" id="UTV28918.1"/>
    </source>
</evidence>
<evidence type="ECO:0000313" key="3">
    <source>
        <dbReference type="Proteomes" id="UP001057998"/>
    </source>
</evidence>
<dbReference type="PANTHER" id="PTHR35175">
    <property type="entry name" value="DUF1289 DOMAIN-CONTAINING PROTEIN"/>
    <property type="match status" value="1"/>
</dbReference>
<name>A0ABY5GKR7_9GAMM</name>
<dbReference type="EMBL" id="CP101508">
    <property type="protein sequence ID" value="UTV28918.1"/>
    <property type="molecule type" value="Genomic_DNA"/>
</dbReference>